<dbReference type="Proteomes" id="UP000821845">
    <property type="component" value="Chromosome 3"/>
</dbReference>
<accession>A0ACB7SQ93</accession>
<reference evidence="1" key="1">
    <citation type="submission" date="2020-05" db="EMBL/GenBank/DDBJ databases">
        <title>Large-scale comparative analyses of tick genomes elucidate their genetic diversity and vector capacities.</title>
        <authorList>
            <person name="Jia N."/>
            <person name="Wang J."/>
            <person name="Shi W."/>
            <person name="Du L."/>
            <person name="Sun Y."/>
            <person name="Zhan W."/>
            <person name="Jiang J."/>
            <person name="Wang Q."/>
            <person name="Zhang B."/>
            <person name="Ji P."/>
            <person name="Sakyi L.B."/>
            <person name="Cui X."/>
            <person name="Yuan T."/>
            <person name="Jiang B."/>
            <person name="Yang W."/>
            <person name="Lam T.T.-Y."/>
            <person name="Chang Q."/>
            <person name="Ding S."/>
            <person name="Wang X."/>
            <person name="Zhu J."/>
            <person name="Ruan X."/>
            <person name="Zhao L."/>
            <person name="Wei J."/>
            <person name="Que T."/>
            <person name="Du C."/>
            <person name="Cheng J."/>
            <person name="Dai P."/>
            <person name="Han X."/>
            <person name="Huang E."/>
            <person name="Gao Y."/>
            <person name="Liu J."/>
            <person name="Shao H."/>
            <person name="Ye R."/>
            <person name="Li L."/>
            <person name="Wei W."/>
            <person name="Wang X."/>
            <person name="Wang C."/>
            <person name="Yang T."/>
            <person name="Huo Q."/>
            <person name="Li W."/>
            <person name="Guo W."/>
            <person name="Chen H."/>
            <person name="Zhou L."/>
            <person name="Ni X."/>
            <person name="Tian J."/>
            <person name="Zhou Y."/>
            <person name="Sheng Y."/>
            <person name="Liu T."/>
            <person name="Pan Y."/>
            <person name="Xia L."/>
            <person name="Li J."/>
            <person name="Zhao F."/>
            <person name="Cao W."/>
        </authorList>
    </citation>
    <scope>NUCLEOTIDE SEQUENCE</scope>
    <source>
        <strain evidence="1">Hyas-2018</strain>
    </source>
</reference>
<comment type="caution">
    <text evidence="1">The sequence shown here is derived from an EMBL/GenBank/DDBJ whole genome shotgun (WGS) entry which is preliminary data.</text>
</comment>
<evidence type="ECO:0000313" key="2">
    <source>
        <dbReference type="Proteomes" id="UP000821845"/>
    </source>
</evidence>
<keyword evidence="2" id="KW-1185">Reference proteome</keyword>
<name>A0ACB7SQ93_HYAAI</name>
<dbReference type="EMBL" id="CM023483">
    <property type="protein sequence ID" value="KAH6935287.1"/>
    <property type="molecule type" value="Genomic_DNA"/>
</dbReference>
<proteinExistence type="predicted"/>
<evidence type="ECO:0000313" key="1">
    <source>
        <dbReference type="EMBL" id="KAH6935287.1"/>
    </source>
</evidence>
<organism evidence="1 2">
    <name type="scientific">Hyalomma asiaticum</name>
    <name type="common">Tick</name>
    <dbReference type="NCBI Taxonomy" id="266040"/>
    <lineage>
        <taxon>Eukaryota</taxon>
        <taxon>Metazoa</taxon>
        <taxon>Ecdysozoa</taxon>
        <taxon>Arthropoda</taxon>
        <taxon>Chelicerata</taxon>
        <taxon>Arachnida</taxon>
        <taxon>Acari</taxon>
        <taxon>Parasitiformes</taxon>
        <taxon>Ixodida</taxon>
        <taxon>Ixodoidea</taxon>
        <taxon>Ixodidae</taxon>
        <taxon>Hyalomminae</taxon>
        <taxon>Hyalomma</taxon>
    </lineage>
</organism>
<sequence length="534" mass="61174">MGLPVLADVYVAVDPFNARKGVTTLKRPEPPYFTRDAVSDLADRAVKETLRAFNLSDPRHIERLTNEIMMVSDVLERLGEDSENPALLRDCELDRDLFKLLSTAVDSHTNRTKSTRCTGKTYVQLHSAKYFKKLPEEIRRVAVNALFNNLGFRVLVRLSAFLPDSLRALRELSYLEITGRSEVPDTESLCLRAMEAIIPLCLVKSAALPLIHDGTALWQRRWLSDLETTFLHALPRVPWLDERALFVLAFRLRRIRVDPPFSIDMVQENAACLPVGLAVGNTLADILGLFRKMRTRRTALELRSGPEWHPLSPLSMWPSLDAALRRIRIPQGLLNNSVPANSSIFAFHLSRVAVRFYASMVPLLYSSFQYDREAALDLGPESKSLLESARSCLEDDWRALLEQKAAVLPTQYDLIDHRAQWLRRWLLEQTLAIEMALHAFRKLLNVRRIWKLQYGFLTLPDYTSTQLFFMYYALDHCQRDFEGFERRQLLERKLPPAKIRVNLPLRHVGAFADAFGCRRGDQMIAGQPCTVFIS</sequence>
<gene>
    <name evidence="1" type="ORF">HPB50_005022</name>
</gene>
<protein>
    <submittedName>
        <fullName evidence="1">Uncharacterized protein</fullName>
    </submittedName>
</protein>